<feature type="compositionally biased region" description="Low complexity" evidence="2">
    <location>
        <begin position="43"/>
        <end position="59"/>
    </location>
</feature>
<gene>
    <name evidence="3" type="ORF">g.42159</name>
</gene>
<feature type="compositionally biased region" description="Polar residues" evidence="2">
    <location>
        <begin position="29"/>
        <end position="42"/>
    </location>
</feature>
<reference evidence="3" key="1">
    <citation type="submission" date="2015-07" db="EMBL/GenBank/DDBJ databases">
        <title>Transcriptome Assembly of Anthurium amnicola.</title>
        <authorList>
            <person name="Suzuki J."/>
        </authorList>
    </citation>
    <scope>NUCLEOTIDE SEQUENCE</scope>
</reference>
<evidence type="ECO:0000256" key="2">
    <source>
        <dbReference type="SAM" id="MobiDB-lite"/>
    </source>
</evidence>
<dbReference type="EMBL" id="GDJX01016939">
    <property type="protein sequence ID" value="JAT50997.1"/>
    <property type="molecule type" value="Transcribed_RNA"/>
</dbReference>
<dbReference type="GO" id="GO:0051225">
    <property type="term" value="P:spindle assembly"/>
    <property type="evidence" value="ECO:0007669"/>
    <property type="project" value="TreeGrafter"/>
</dbReference>
<dbReference type="Pfam" id="PF04484">
    <property type="entry name" value="QWRF"/>
    <property type="match status" value="1"/>
</dbReference>
<evidence type="ECO:0000256" key="1">
    <source>
        <dbReference type="ARBA" id="ARBA00010016"/>
    </source>
</evidence>
<protein>
    <recommendedName>
        <fullName evidence="4">QWRF motif-containing protein 7</fullName>
    </recommendedName>
</protein>
<evidence type="ECO:0000313" key="3">
    <source>
        <dbReference type="EMBL" id="JAT50997.1"/>
    </source>
</evidence>
<organism evidence="3">
    <name type="scientific">Anthurium amnicola</name>
    <dbReference type="NCBI Taxonomy" id="1678845"/>
    <lineage>
        <taxon>Eukaryota</taxon>
        <taxon>Viridiplantae</taxon>
        <taxon>Streptophyta</taxon>
        <taxon>Embryophyta</taxon>
        <taxon>Tracheophyta</taxon>
        <taxon>Spermatophyta</taxon>
        <taxon>Magnoliopsida</taxon>
        <taxon>Liliopsida</taxon>
        <taxon>Araceae</taxon>
        <taxon>Pothoideae</taxon>
        <taxon>Potheae</taxon>
        <taxon>Anthurium</taxon>
    </lineage>
</organism>
<dbReference type="GO" id="GO:0005737">
    <property type="term" value="C:cytoplasm"/>
    <property type="evidence" value="ECO:0007669"/>
    <property type="project" value="TreeGrafter"/>
</dbReference>
<dbReference type="AlphaFoldDB" id="A0A1D1Y8P8"/>
<feature type="compositionally biased region" description="Polar residues" evidence="2">
    <location>
        <begin position="1"/>
        <end position="12"/>
    </location>
</feature>
<dbReference type="PANTHER" id="PTHR31807">
    <property type="entry name" value="AUGMIN FAMILY MEMBER"/>
    <property type="match status" value="1"/>
</dbReference>
<dbReference type="PANTHER" id="PTHR31807:SF27">
    <property type="entry name" value="QWRF MOTIF-CONTAINING PROTEIN 7"/>
    <property type="match status" value="1"/>
</dbReference>
<comment type="similarity">
    <text evidence="1">Belongs to the QWRF family.</text>
</comment>
<dbReference type="InterPro" id="IPR007573">
    <property type="entry name" value="QWRF"/>
</dbReference>
<proteinExistence type="inferred from homology"/>
<feature type="region of interest" description="Disordered" evidence="2">
    <location>
        <begin position="1"/>
        <end position="154"/>
    </location>
</feature>
<name>A0A1D1Y8P8_9ARAE</name>
<feature type="compositionally biased region" description="Basic and acidic residues" evidence="2">
    <location>
        <begin position="61"/>
        <end position="80"/>
    </location>
</feature>
<evidence type="ECO:0008006" key="4">
    <source>
        <dbReference type="Google" id="ProtNLM"/>
    </source>
</evidence>
<dbReference type="GO" id="GO:0005880">
    <property type="term" value="C:nuclear microtubule"/>
    <property type="evidence" value="ECO:0007669"/>
    <property type="project" value="TreeGrafter"/>
</dbReference>
<accession>A0A1D1Y8P8</accession>
<dbReference type="GO" id="GO:0008017">
    <property type="term" value="F:microtubule binding"/>
    <property type="evidence" value="ECO:0007669"/>
    <property type="project" value="TreeGrafter"/>
</dbReference>
<sequence length="389" mass="42318">MGNRGHPTTTSPALLLPRSRSGASRLLHLTSSSDPNPLTSPNADAAGRRAASATRSRSTTKSRDAPPLHLPKQRDAKENRASLVAVLGRAQRPAGGADAVGKQRRPRSGGWGAPTPVSPAVGLSAWALSPGRSPAPAEAPDSGDRVKKKSGGRGVLGFFRQKKAPSQREEAAHHLRLLFSRLLQWRFVNARATAAARAGRSFSEAKLFNVWVRVRELRKVVAVKRVLVQRVRQQTKLVAQLGPQLRLLGEWEEDAEAVGRCAGLLQADCTALPMVEGARADSESLHANISMAKDTMEEIEATIARFYHKANDMNSLLVELVKTLKLEKEGLEELAKVARTVATLEIQEMSLRAHVVQDTEQELLLQTHQNKLVYRESAMSILPSVTVKA</sequence>